<proteinExistence type="predicted"/>
<dbReference type="GO" id="GO:0005886">
    <property type="term" value="C:plasma membrane"/>
    <property type="evidence" value="ECO:0007669"/>
    <property type="project" value="UniProtKB-SubCell"/>
</dbReference>
<dbReference type="InterPro" id="IPR052536">
    <property type="entry name" value="ABC-4_Integral_Memb_Prot"/>
</dbReference>
<feature type="transmembrane region" description="Helical" evidence="6">
    <location>
        <begin position="61"/>
        <end position="84"/>
    </location>
</feature>
<evidence type="ECO:0000259" key="7">
    <source>
        <dbReference type="Pfam" id="PF02687"/>
    </source>
</evidence>
<dbReference type="InterPro" id="IPR003838">
    <property type="entry name" value="ABC3_permease_C"/>
</dbReference>
<dbReference type="Pfam" id="PF02687">
    <property type="entry name" value="FtsX"/>
    <property type="match status" value="1"/>
</dbReference>
<organism evidence="8 10">
    <name type="scientific">Eggerthella lenta</name>
    <name type="common">Eubacterium lentum</name>
    <dbReference type="NCBI Taxonomy" id="84112"/>
    <lineage>
        <taxon>Bacteria</taxon>
        <taxon>Bacillati</taxon>
        <taxon>Actinomycetota</taxon>
        <taxon>Coriobacteriia</taxon>
        <taxon>Eggerthellales</taxon>
        <taxon>Eggerthellaceae</taxon>
        <taxon>Eggerthella</taxon>
    </lineage>
</organism>
<evidence type="ECO:0000256" key="3">
    <source>
        <dbReference type="ARBA" id="ARBA00022692"/>
    </source>
</evidence>
<dbReference type="PANTHER" id="PTHR46795:SF3">
    <property type="entry name" value="ABC TRANSPORTER PERMEASE"/>
    <property type="match status" value="1"/>
</dbReference>
<evidence type="ECO:0000256" key="6">
    <source>
        <dbReference type="SAM" id="Phobius"/>
    </source>
</evidence>
<comment type="subcellular location">
    <subcellularLocation>
        <location evidence="1">Cell membrane</location>
        <topology evidence="1">Multi-pass membrane protein</topology>
    </subcellularLocation>
</comment>
<feature type="transmembrane region" description="Helical" evidence="6">
    <location>
        <begin position="205"/>
        <end position="225"/>
    </location>
</feature>
<evidence type="ECO:0000313" key="11">
    <source>
        <dbReference type="Proteomes" id="UP000253857"/>
    </source>
</evidence>
<dbReference type="EMBL" id="PPTX01000004">
    <property type="protein sequence ID" value="RDB80709.1"/>
    <property type="molecule type" value="Genomic_DNA"/>
</dbReference>
<feature type="transmembrane region" description="Helical" evidence="6">
    <location>
        <begin position="690"/>
        <end position="711"/>
    </location>
</feature>
<feature type="transmembrane region" description="Helical" evidence="6">
    <location>
        <begin position="600"/>
        <end position="622"/>
    </location>
</feature>
<keyword evidence="4 6" id="KW-1133">Transmembrane helix</keyword>
<feature type="transmembrane region" description="Helical" evidence="6">
    <location>
        <begin position="105"/>
        <end position="132"/>
    </location>
</feature>
<evidence type="ECO:0000313" key="9">
    <source>
        <dbReference type="EMBL" id="RDB88233.1"/>
    </source>
</evidence>
<gene>
    <name evidence="9" type="ORF">C1871_02025</name>
    <name evidence="8" type="ORF">C1872_03855</name>
</gene>
<dbReference type="Proteomes" id="UP000253752">
    <property type="component" value="Unassembled WGS sequence"/>
</dbReference>
<evidence type="ECO:0000313" key="10">
    <source>
        <dbReference type="Proteomes" id="UP000253752"/>
    </source>
</evidence>
<feature type="domain" description="ABC3 transporter permease C-terminal" evidence="7">
    <location>
        <begin position="64"/>
        <end position="184"/>
    </location>
</feature>
<feature type="transmembrane region" description="Helical" evidence="6">
    <location>
        <begin position="284"/>
        <end position="307"/>
    </location>
</feature>
<name>A0A369MTD1_EGGLN</name>
<evidence type="ECO:0000313" key="8">
    <source>
        <dbReference type="EMBL" id="RDB80709.1"/>
    </source>
</evidence>
<keyword evidence="3 6" id="KW-0812">Transmembrane</keyword>
<comment type="caution">
    <text evidence="8">The sequence shown here is derived from an EMBL/GenBank/DDBJ whole genome shotgun (WGS) entry which is preliminary data.</text>
</comment>
<feature type="transmembrane region" description="Helical" evidence="6">
    <location>
        <begin position="17"/>
        <end position="34"/>
    </location>
</feature>
<dbReference type="Proteomes" id="UP000253857">
    <property type="component" value="Unassembled WGS sequence"/>
</dbReference>
<evidence type="ECO:0000256" key="1">
    <source>
        <dbReference type="ARBA" id="ARBA00004651"/>
    </source>
</evidence>
<reference evidence="10 11" key="1">
    <citation type="journal article" date="2018" name="Elife">
        <title>Discovery and characterization of a prevalent human gut bacterial enzyme sufficient for the inactivation of a family of plant toxins.</title>
        <authorList>
            <person name="Koppel N."/>
            <person name="Bisanz J.E."/>
            <person name="Pandelia M.E."/>
            <person name="Turnbaugh P.J."/>
            <person name="Balskus E.P."/>
        </authorList>
    </citation>
    <scope>NUCLEOTIDE SEQUENCE [LARGE SCALE GENOMIC DNA]</scope>
    <source>
        <strain evidence="9 11">FAA1-1-60AUCSF</strain>
        <strain evidence="8 10">MR1 #12</strain>
    </source>
</reference>
<accession>A0A369MTD1</accession>
<evidence type="ECO:0000256" key="4">
    <source>
        <dbReference type="ARBA" id="ARBA00022989"/>
    </source>
</evidence>
<keyword evidence="2" id="KW-1003">Cell membrane</keyword>
<feature type="transmembrane region" description="Helical" evidence="6">
    <location>
        <begin position="237"/>
        <end position="263"/>
    </location>
</feature>
<dbReference type="EMBL" id="PPTY01000002">
    <property type="protein sequence ID" value="RDB88233.1"/>
    <property type="molecule type" value="Genomic_DNA"/>
</dbReference>
<keyword evidence="5 6" id="KW-0472">Membrane</keyword>
<dbReference type="PANTHER" id="PTHR46795">
    <property type="entry name" value="ABC TRANSPORTER PERMEASE-RELATED-RELATED"/>
    <property type="match status" value="1"/>
</dbReference>
<protein>
    <submittedName>
        <fullName evidence="8">ABC transporter permease</fullName>
    </submittedName>
</protein>
<dbReference type="AlphaFoldDB" id="A0A369MTD1"/>
<feature type="transmembrane region" description="Helical" evidence="6">
    <location>
        <begin position="656"/>
        <end position="678"/>
    </location>
</feature>
<feature type="transmembrane region" description="Helical" evidence="6">
    <location>
        <begin position="152"/>
        <end position="176"/>
    </location>
</feature>
<sequence>MLAKLAFRNVRRSVRDYAIYFVTLVFGVAVFYAFNSVTGQSILFDLEDTATASVFEMTGQMLGMFSVVIACVLGFLVLYANGFLIRRRKQEFGTYLMLGMNPSSVSVIVLLETVAVGLVSLGVGLALGFALSQGLSFVTAGLFNIQMEQYRFVFSTNAFLLTLGYFVLIFAVTGLFNTLSIRRYKLIDLLSARSKNARFRVRNPWISLVGFLAAVAVIAWSYVTLVDNGLMQFDEGFWRATALMVAGTFLFFWSLAGFALAAIERTRGIYFKGLAMFTTRQIASKVNTAFVSLSVVCIMLFFSLTVFSTGMGLARAFSGNVEEGTLYDATLTANVYLNAGGIHDEEALASMSEEDREYQRVADEKAAAIAADAEAYDWDIAAKLADASPTWDALVDRSVQVDVYVDADESYGAIMDRYGKDTGNDKQNEAMHRQGISLVGVSQFNALAELTGRPTVDVGEDGYAVNNTLDGMQGLAEALAGKGETIQAAGRTLTSTGELRRQPLEDAAFASSGAEAIVPDSVIADLRAQGVVPEQSVLNLMYKTSRTEGDKLLAQMLGEASPPSAEVAASGWKFGPKPWPVTLSFTAEEVVVQSSGMNMMISYLALYIGFVFLIATAAILAIQQLSETSDSLARYRVLAEIGCDRRMIFRSLRAQVLVYFLVPLALAVCHTVCAVGVISDAVLAQLGVSVLEPALMTGVLTGIVYGAYLLVTHFASRSIIRASLGKKLLG</sequence>
<dbReference type="RefSeq" id="WP_009609113.1">
    <property type="nucleotide sequence ID" value="NZ_CP089334.1"/>
</dbReference>
<evidence type="ECO:0000256" key="2">
    <source>
        <dbReference type="ARBA" id="ARBA00022475"/>
    </source>
</evidence>
<evidence type="ECO:0000256" key="5">
    <source>
        <dbReference type="ARBA" id="ARBA00023136"/>
    </source>
</evidence>